<dbReference type="Proteomes" id="UP000237830">
    <property type="component" value="Chromosome"/>
</dbReference>
<comment type="subunit">
    <text evidence="11">The complex is composed of two ATP-binding proteins (DppD and DppF), two transmembrane proteins (DppB and DppC) and a solute-binding protein (DppA1-A5). Five orthologous SBPs (DppA1-A5) are present in P.aeruginosa, which increases the substrate specificity of the DppBCDF transporter.</text>
</comment>
<evidence type="ECO:0000256" key="1">
    <source>
        <dbReference type="ARBA" id="ARBA00004417"/>
    </source>
</evidence>
<comment type="function">
    <text evidence="10">Part of the ABC transporter DppABCDF involved in the uptake of various di/tripeptides. Is also involved in the uptake of phaseolotoxin, a toxic tripeptide inhibiting the enzyme ornithine carbamoyltransferase. Responsible for energy coupling to the transport system.</text>
</comment>
<dbReference type="FunFam" id="3.40.50.300:FF:000016">
    <property type="entry name" value="Oligopeptide ABC transporter ATP-binding component"/>
    <property type="match status" value="1"/>
</dbReference>
<keyword evidence="5" id="KW-0547">Nucleotide-binding</keyword>
<dbReference type="InterPro" id="IPR027417">
    <property type="entry name" value="P-loop_NTPase"/>
</dbReference>
<dbReference type="NCBIfam" id="NF008453">
    <property type="entry name" value="PRK11308.1"/>
    <property type="match status" value="2"/>
</dbReference>
<dbReference type="GO" id="GO:0005524">
    <property type="term" value="F:ATP binding"/>
    <property type="evidence" value="ECO:0007669"/>
    <property type="project" value="UniProtKB-KW"/>
</dbReference>
<gene>
    <name evidence="13" type="ORF">CYL20_02790</name>
</gene>
<proteinExistence type="inferred from homology"/>
<evidence type="ECO:0000256" key="8">
    <source>
        <dbReference type="ARBA" id="ARBA00038852"/>
    </source>
</evidence>
<name>A0A2L1J4Y1_9PSED</name>
<dbReference type="CDD" id="cd03257">
    <property type="entry name" value="ABC_NikE_OppD_transporters"/>
    <property type="match status" value="2"/>
</dbReference>
<evidence type="ECO:0000256" key="10">
    <source>
        <dbReference type="ARBA" id="ARBA00058018"/>
    </source>
</evidence>
<dbReference type="NCBIfam" id="NF007739">
    <property type="entry name" value="PRK10419.1"/>
    <property type="match status" value="2"/>
</dbReference>
<feature type="domain" description="ABC transporter" evidence="12">
    <location>
        <begin position="7"/>
        <end position="258"/>
    </location>
</feature>
<comment type="subcellular location">
    <subcellularLocation>
        <location evidence="1">Cell inner membrane</location>
        <topology evidence="1">Peripheral membrane protein</topology>
    </subcellularLocation>
</comment>
<dbReference type="EC" id="7.4.2.9" evidence="8"/>
<accession>A0A2L1J4Y1</accession>
<protein>
    <recommendedName>
        <fullName evidence="8">ABC-type dipeptide transporter</fullName>
        <ecNumber evidence="8">7.4.2.9</ecNumber>
    </recommendedName>
</protein>
<feature type="domain" description="ABC transporter" evidence="12">
    <location>
        <begin position="279"/>
        <end position="521"/>
    </location>
</feature>
<evidence type="ECO:0000259" key="12">
    <source>
        <dbReference type="PROSITE" id="PS50893"/>
    </source>
</evidence>
<organism evidence="13 14">
    <name type="scientific">Pseudomonas palleroniana</name>
    <dbReference type="NCBI Taxonomy" id="191390"/>
    <lineage>
        <taxon>Bacteria</taxon>
        <taxon>Pseudomonadati</taxon>
        <taxon>Pseudomonadota</taxon>
        <taxon>Gammaproteobacteria</taxon>
        <taxon>Pseudomonadales</taxon>
        <taxon>Pseudomonadaceae</taxon>
        <taxon>Pseudomonas</taxon>
    </lineage>
</organism>
<evidence type="ECO:0000256" key="6">
    <source>
        <dbReference type="ARBA" id="ARBA00022840"/>
    </source>
</evidence>
<dbReference type="PANTHER" id="PTHR43297">
    <property type="entry name" value="OLIGOPEPTIDE TRANSPORT ATP-BINDING PROTEIN APPD"/>
    <property type="match status" value="1"/>
</dbReference>
<evidence type="ECO:0000256" key="2">
    <source>
        <dbReference type="ARBA" id="ARBA00005417"/>
    </source>
</evidence>
<dbReference type="InterPro" id="IPR017871">
    <property type="entry name" value="ABC_transporter-like_CS"/>
</dbReference>
<dbReference type="PANTHER" id="PTHR43297:SF2">
    <property type="entry name" value="DIPEPTIDE TRANSPORT ATP-BINDING PROTEIN DPPD"/>
    <property type="match status" value="1"/>
</dbReference>
<evidence type="ECO:0000256" key="9">
    <source>
        <dbReference type="ARBA" id="ARBA00047356"/>
    </source>
</evidence>
<dbReference type="PROSITE" id="PS50893">
    <property type="entry name" value="ABC_TRANSPORTER_2"/>
    <property type="match status" value="2"/>
</dbReference>
<keyword evidence="6 13" id="KW-0067">ATP-binding</keyword>
<dbReference type="Pfam" id="PF00005">
    <property type="entry name" value="ABC_tran"/>
    <property type="match status" value="2"/>
</dbReference>
<dbReference type="Pfam" id="PF08352">
    <property type="entry name" value="oligo_HPY"/>
    <property type="match status" value="2"/>
</dbReference>
<dbReference type="Gene3D" id="3.40.50.300">
    <property type="entry name" value="P-loop containing nucleotide triphosphate hydrolases"/>
    <property type="match status" value="2"/>
</dbReference>
<evidence type="ECO:0000256" key="5">
    <source>
        <dbReference type="ARBA" id="ARBA00022741"/>
    </source>
</evidence>
<sequence length="545" mass="59229">MNPEPVLRVQDLTIELPTGADRRHAVHGISLEVRKGEILCVIGESGSGKSVLSAAIMGDYAKGLRHAGGVIDFLGDDICSLDESRLRALRGNRIAMIFQEPMAALNPAIRIGKQVEEIFDIHAPQMPQRERQERMLALLESTQLPDPPRIANSFPHQLSGGQYQRVVIAMALAMNPDLLIADEPTTALDVTTQAQVLKLVRDLRGRGQHGILFITHDFGVVAQIADRIAVMEGGRLVEIGERDQVLNAPAHAYTRKLIAAVPALHPELRTPCADGEMALRIERLTKTYNVGGSSVAALRNVSLNLPRGKTLAIVGESGSGKSTLVKAAIRLVDSDSGHVWVGDSDFLALRGSALTANRRRIQMIFQDPYGSLNPRHRVGDIIARAAQLRGLSAKDAWTEAGDLLEQVGLKRDALKRKPRQFSGGQRQRIGIARALAMRPEVLIADESVSALDVSVQKQVLELLAELQKQLNLSILFITHDLRVAAQISDHIAVMRQGEVVEYGSAEQVLLRPRNSYTQALLAAAPGASELPAAGPALRLVHPNEH</sequence>
<dbReference type="AlphaFoldDB" id="A0A2L1J4Y1"/>
<reference evidence="13 14" key="1">
    <citation type="submission" date="2017-12" db="EMBL/GenBank/DDBJ databases">
        <title>Genome sequence of Pseudomonas palleroniana MAB3.</title>
        <authorList>
            <person name="Nascimento F.X."/>
        </authorList>
    </citation>
    <scope>NUCLEOTIDE SEQUENCE [LARGE SCALE GENOMIC DNA]</scope>
    <source>
        <strain evidence="13 14">MAB3</strain>
    </source>
</reference>
<evidence type="ECO:0000256" key="3">
    <source>
        <dbReference type="ARBA" id="ARBA00022448"/>
    </source>
</evidence>
<dbReference type="EMBL" id="CP025494">
    <property type="protein sequence ID" value="AVE03534.1"/>
    <property type="molecule type" value="Genomic_DNA"/>
</dbReference>
<evidence type="ECO:0000256" key="4">
    <source>
        <dbReference type="ARBA" id="ARBA00022475"/>
    </source>
</evidence>
<dbReference type="SUPFAM" id="SSF52540">
    <property type="entry name" value="P-loop containing nucleoside triphosphate hydrolases"/>
    <property type="match status" value="2"/>
</dbReference>
<dbReference type="SMART" id="SM00382">
    <property type="entry name" value="AAA"/>
    <property type="match status" value="2"/>
</dbReference>
<dbReference type="GO" id="GO:0015833">
    <property type="term" value="P:peptide transport"/>
    <property type="evidence" value="ECO:0007669"/>
    <property type="project" value="InterPro"/>
</dbReference>
<dbReference type="GO" id="GO:0005886">
    <property type="term" value="C:plasma membrane"/>
    <property type="evidence" value="ECO:0007669"/>
    <property type="project" value="UniProtKB-SubCell"/>
</dbReference>
<dbReference type="InterPro" id="IPR003439">
    <property type="entry name" value="ABC_transporter-like_ATP-bd"/>
</dbReference>
<comment type="similarity">
    <text evidence="2">Belongs to the ABC transporter superfamily.</text>
</comment>
<evidence type="ECO:0000256" key="7">
    <source>
        <dbReference type="ARBA" id="ARBA00023136"/>
    </source>
</evidence>
<dbReference type="GO" id="GO:0016887">
    <property type="term" value="F:ATP hydrolysis activity"/>
    <property type="evidence" value="ECO:0007669"/>
    <property type="project" value="InterPro"/>
</dbReference>
<comment type="catalytic activity">
    <reaction evidence="9">
        <text>a dipeptide(out) + ATP + H2O = a dipeptide(in) + ADP + phosphate + H(+)</text>
        <dbReference type="Rhea" id="RHEA:23120"/>
        <dbReference type="ChEBI" id="CHEBI:15377"/>
        <dbReference type="ChEBI" id="CHEBI:15378"/>
        <dbReference type="ChEBI" id="CHEBI:30616"/>
        <dbReference type="ChEBI" id="CHEBI:43474"/>
        <dbReference type="ChEBI" id="CHEBI:90799"/>
        <dbReference type="ChEBI" id="CHEBI:456216"/>
        <dbReference type="EC" id="7.4.2.9"/>
    </reaction>
</comment>
<evidence type="ECO:0000313" key="13">
    <source>
        <dbReference type="EMBL" id="AVE03534.1"/>
    </source>
</evidence>
<dbReference type="InterPro" id="IPR050388">
    <property type="entry name" value="ABC_Ni/Peptide_Import"/>
</dbReference>
<dbReference type="RefSeq" id="WP_104993525.1">
    <property type="nucleotide sequence ID" value="NZ_CP025494.1"/>
</dbReference>
<evidence type="ECO:0000256" key="11">
    <source>
        <dbReference type="ARBA" id="ARBA00065473"/>
    </source>
</evidence>
<dbReference type="InterPro" id="IPR003593">
    <property type="entry name" value="AAA+_ATPase"/>
</dbReference>
<evidence type="ECO:0000313" key="14">
    <source>
        <dbReference type="Proteomes" id="UP000237830"/>
    </source>
</evidence>
<keyword evidence="3" id="KW-0813">Transport</keyword>
<dbReference type="PROSITE" id="PS00211">
    <property type="entry name" value="ABC_TRANSPORTER_1"/>
    <property type="match status" value="1"/>
</dbReference>
<keyword evidence="4" id="KW-1003">Cell membrane</keyword>
<dbReference type="InterPro" id="IPR013563">
    <property type="entry name" value="Oligopep_ABC_C"/>
</dbReference>
<keyword evidence="7" id="KW-0472">Membrane</keyword>
<dbReference type="GO" id="GO:0055085">
    <property type="term" value="P:transmembrane transport"/>
    <property type="evidence" value="ECO:0007669"/>
    <property type="project" value="UniProtKB-ARBA"/>
</dbReference>